<feature type="transmembrane region" description="Helical" evidence="1">
    <location>
        <begin position="408"/>
        <end position="425"/>
    </location>
</feature>
<feature type="transmembrane region" description="Helical" evidence="1">
    <location>
        <begin position="260"/>
        <end position="277"/>
    </location>
</feature>
<dbReference type="RefSeq" id="WP_111063326.1">
    <property type="nucleotide sequence ID" value="NZ_JBHUCU010000007.1"/>
</dbReference>
<feature type="transmembrane region" description="Helical" evidence="1">
    <location>
        <begin position="437"/>
        <end position="460"/>
    </location>
</feature>
<feature type="transmembrane region" description="Helical" evidence="1">
    <location>
        <begin position="192"/>
        <end position="209"/>
    </location>
</feature>
<feature type="transmembrane region" description="Helical" evidence="1">
    <location>
        <begin position="139"/>
        <end position="157"/>
    </location>
</feature>
<dbReference type="AlphaFoldDB" id="A0A2W1MY04"/>
<dbReference type="OrthoDB" id="1466112at2"/>
<dbReference type="Proteomes" id="UP000249248">
    <property type="component" value="Unassembled WGS sequence"/>
</dbReference>
<sequence>MTGLSLILILSLTTFFAYQLGKKTTLAPALYMGTYALKLLVGAGYIWLFTHYFADGLLFGDSQSFMMDSWQLNQLAKHDFSAFIQLIFGWIDGQDERVIEFMQHTHIWDYSQNNEVINDNRLILKVNAFIHFFSDRNPYIHAICFSFLSFIGLHLIYQAFQNFISHKKLFWLAIICFPNLCFWSSGLLKESLLILSLGLFFYYLFKIISFPKKFFLWIPFLISIFMLAFNKPYTGVTVMVFTGFYLLGAKLNWQIKELKISMLSVLLIGMAVVFIPGKLNITKKLSIKQMDLNNMGKGGITFINDSAFCVFPYQQLENFKIIDKQSIIVEKATKGSYKLFGTDEYKNFTMAKNSSQYPIYLIYPPSNSYVAQTLIQFSPLQLLKNIPMALTNTLIRPFPTDGGNDLKYLSFLSNLLLIYFLLFSIRRRKKLQNQEKYLLFLLLGAAISILLIIGLSVPIFGAIVRYKIPAELFLIISGFLLLKPSYEKL</sequence>
<accession>A0A2W1MY04</accession>
<protein>
    <recommendedName>
        <fullName evidence="4">Glycosyltransferase RgtA/B/C/D-like domain-containing protein</fullName>
    </recommendedName>
</protein>
<evidence type="ECO:0000313" key="2">
    <source>
        <dbReference type="EMBL" id="PZE16717.1"/>
    </source>
</evidence>
<evidence type="ECO:0008006" key="4">
    <source>
        <dbReference type="Google" id="ProtNLM"/>
    </source>
</evidence>
<reference evidence="2 3" key="1">
    <citation type="submission" date="2018-06" db="EMBL/GenBank/DDBJ databases">
        <title>The draft genome sequence of Crocinitomix sp. SM1701.</title>
        <authorList>
            <person name="Zhang X."/>
        </authorList>
    </citation>
    <scope>NUCLEOTIDE SEQUENCE [LARGE SCALE GENOMIC DNA]</scope>
    <source>
        <strain evidence="2 3">SM1701</strain>
    </source>
</reference>
<feature type="transmembrane region" description="Helical" evidence="1">
    <location>
        <begin position="33"/>
        <end position="54"/>
    </location>
</feature>
<comment type="caution">
    <text evidence="2">The sequence shown here is derived from an EMBL/GenBank/DDBJ whole genome shotgun (WGS) entry which is preliminary data.</text>
</comment>
<feature type="transmembrane region" description="Helical" evidence="1">
    <location>
        <begin position="214"/>
        <end position="230"/>
    </location>
</feature>
<evidence type="ECO:0000256" key="1">
    <source>
        <dbReference type="SAM" id="Phobius"/>
    </source>
</evidence>
<keyword evidence="1" id="KW-0472">Membrane</keyword>
<keyword evidence="3" id="KW-1185">Reference proteome</keyword>
<proteinExistence type="predicted"/>
<evidence type="ECO:0000313" key="3">
    <source>
        <dbReference type="Proteomes" id="UP000249248"/>
    </source>
</evidence>
<gene>
    <name evidence="2" type="ORF">DNU06_10670</name>
</gene>
<keyword evidence="1" id="KW-1133">Transmembrane helix</keyword>
<name>A0A2W1MY04_9FLAO</name>
<dbReference type="EMBL" id="QKSB01000006">
    <property type="protein sequence ID" value="PZE16717.1"/>
    <property type="molecule type" value="Genomic_DNA"/>
</dbReference>
<keyword evidence="1" id="KW-0812">Transmembrane</keyword>
<organism evidence="2 3">
    <name type="scientific">Putridiphycobacter roseus</name>
    <dbReference type="NCBI Taxonomy" id="2219161"/>
    <lineage>
        <taxon>Bacteria</taxon>
        <taxon>Pseudomonadati</taxon>
        <taxon>Bacteroidota</taxon>
        <taxon>Flavobacteriia</taxon>
        <taxon>Flavobacteriales</taxon>
        <taxon>Crocinitomicaceae</taxon>
        <taxon>Putridiphycobacter</taxon>
    </lineage>
</organism>
<feature type="transmembrane region" description="Helical" evidence="1">
    <location>
        <begin position="169"/>
        <end position="186"/>
    </location>
</feature>